<feature type="compositionally biased region" description="Basic and acidic residues" evidence="8">
    <location>
        <begin position="1"/>
        <end position="13"/>
    </location>
</feature>
<dbReference type="Gene3D" id="1.10.287.10">
    <property type="entry name" value="S15/NS1, RNA-binding"/>
    <property type="match status" value="1"/>
</dbReference>
<evidence type="ECO:0000256" key="2">
    <source>
        <dbReference type="ARBA" id="ARBA00022801"/>
    </source>
</evidence>
<dbReference type="EMBL" id="JAKKPZ010000075">
    <property type="protein sequence ID" value="KAI1703879.1"/>
    <property type="molecule type" value="Genomic_DNA"/>
</dbReference>
<dbReference type="Gene3D" id="3.40.50.10190">
    <property type="entry name" value="BRCT domain"/>
    <property type="match status" value="1"/>
</dbReference>
<dbReference type="SMART" id="SM00292">
    <property type="entry name" value="BRCT"/>
    <property type="match status" value="1"/>
</dbReference>
<dbReference type="InterPro" id="IPR001357">
    <property type="entry name" value="BRCT_dom"/>
</dbReference>
<feature type="region of interest" description="Disordered" evidence="8">
    <location>
        <begin position="1"/>
        <end position="40"/>
    </location>
</feature>
<name>A0AAD4MSF7_9BILA</name>
<feature type="domain" description="BRCT" evidence="9">
    <location>
        <begin position="385"/>
        <end position="477"/>
    </location>
</feature>
<dbReference type="CDD" id="cd07521">
    <property type="entry name" value="HAD_FCP1-like"/>
    <property type="match status" value="1"/>
</dbReference>
<dbReference type="InterPro" id="IPR023214">
    <property type="entry name" value="HAD_sf"/>
</dbReference>
<comment type="function">
    <text evidence="6">This promotes the activity of RNA polymerase II.</text>
</comment>
<dbReference type="Pfam" id="PF00533">
    <property type="entry name" value="BRCT"/>
    <property type="match status" value="1"/>
</dbReference>
<reference evidence="11" key="1">
    <citation type="submission" date="2022-01" db="EMBL/GenBank/DDBJ databases">
        <title>Genome Sequence Resource for Two Populations of Ditylenchus destructor, the Migratory Endoparasitic Phytonematode.</title>
        <authorList>
            <person name="Zhang H."/>
            <person name="Lin R."/>
            <person name="Xie B."/>
        </authorList>
    </citation>
    <scope>NUCLEOTIDE SEQUENCE</scope>
    <source>
        <strain evidence="11">BazhouSP</strain>
    </source>
</reference>
<organism evidence="11 12">
    <name type="scientific">Ditylenchus destructor</name>
    <dbReference type="NCBI Taxonomy" id="166010"/>
    <lineage>
        <taxon>Eukaryota</taxon>
        <taxon>Metazoa</taxon>
        <taxon>Ecdysozoa</taxon>
        <taxon>Nematoda</taxon>
        <taxon>Chromadorea</taxon>
        <taxon>Rhabditida</taxon>
        <taxon>Tylenchina</taxon>
        <taxon>Tylenchomorpha</taxon>
        <taxon>Sphaerularioidea</taxon>
        <taxon>Anguinidae</taxon>
        <taxon>Anguininae</taxon>
        <taxon>Ditylenchus</taxon>
    </lineage>
</organism>
<protein>
    <recommendedName>
        <fullName evidence="6">RNA polymerase II subunit A C-terminal domain phosphatase</fullName>
        <ecNumber evidence="6">3.1.3.16</ecNumber>
    </recommendedName>
</protein>
<dbReference type="GO" id="GO:0008420">
    <property type="term" value="F:RNA polymerase II CTD heptapeptide repeat phosphatase activity"/>
    <property type="evidence" value="ECO:0007669"/>
    <property type="project" value="UniProtKB-UniRule"/>
</dbReference>
<dbReference type="SUPFAM" id="SSF56784">
    <property type="entry name" value="HAD-like"/>
    <property type="match status" value="1"/>
</dbReference>
<evidence type="ECO:0000256" key="5">
    <source>
        <dbReference type="ARBA" id="ARBA00048336"/>
    </source>
</evidence>
<evidence type="ECO:0000259" key="9">
    <source>
        <dbReference type="PROSITE" id="PS50172"/>
    </source>
</evidence>
<feature type="compositionally biased region" description="Polar residues" evidence="8">
    <location>
        <begin position="315"/>
        <end position="327"/>
    </location>
</feature>
<dbReference type="Pfam" id="PF03031">
    <property type="entry name" value="NIF"/>
    <property type="match status" value="1"/>
</dbReference>
<dbReference type="PANTHER" id="PTHR23081:SF36">
    <property type="entry name" value="RNA POLYMERASE II SUBUNIT A C-TERMINAL DOMAIN PHOSPHATASE"/>
    <property type="match status" value="1"/>
</dbReference>
<feature type="coiled-coil region" evidence="7">
    <location>
        <begin position="580"/>
        <end position="689"/>
    </location>
</feature>
<evidence type="ECO:0000256" key="4">
    <source>
        <dbReference type="ARBA" id="ARBA00047761"/>
    </source>
</evidence>
<dbReference type="GO" id="GO:0005634">
    <property type="term" value="C:nucleus"/>
    <property type="evidence" value="ECO:0007669"/>
    <property type="project" value="UniProtKB-SubCell"/>
</dbReference>
<keyword evidence="12" id="KW-1185">Reference proteome</keyword>
<dbReference type="SUPFAM" id="SSF52113">
    <property type="entry name" value="BRCT domain"/>
    <property type="match status" value="1"/>
</dbReference>
<evidence type="ECO:0000313" key="12">
    <source>
        <dbReference type="Proteomes" id="UP001201812"/>
    </source>
</evidence>
<dbReference type="InterPro" id="IPR011947">
    <property type="entry name" value="FCP1_euk"/>
</dbReference>
<comment type="catalytic activity">
    <reaction evidence="5 6">
        <text>O-phospho-L-threonyl-[protein] + H2O = L-threonyl-[protein] + phosphate</text>
        <dbReference type="Rhea" id="RHEA:47004"/>
        <dbReference type="Rhea" id="RHEA-COMP:11060"/>
        <dbReference type="Rhea" id="RHEA-COMP:11605"/>
        <dbReference type="ChEBI" id="CHEBI:15377"/>
        <dbReference type="ChEBI" id="CHEBI:30013"/>
        <dbReference type="ChEBI" id="CHEBI:43474"/>
        <dbReference type="ChEBI" id="CHEBI:61977"/>
        <dbReference type="EC" id="3.1.3.16"/>
    </reaction>
</comment>
<feature type="compositionally biased region" description="Basic and acidic residues" evidence="8">
    <location>
        <begin position="302"/>
        <end position="314"/>
    </location>
</feature>
<keyword evidence="2 6" id="KW-0378">Hydrolase</keyword>
<dbReference type="InterPro" id="IPR004274">
    <property type="entry name" value="FCP1_dom"/>
</dbReference>
<dbReference type="PROSITE" id="PS50969">
    <property type="entry name" value="FCP1"/>
    <property type="match status" value="1"/>
</dbReference>
<proteinExistence type="predicted"/>
<evidence type="ECO:0000313" key="11">
    <source>
        <dbReference type="EMBL" id="KAI1703879.1"/>
    </source>
</evidence>
<dbReference type="Gene3D" id="3.40.50.1000">
    <property type="entry name" value="HAD superfamily/HAD-like"/>
    <property type="match status" value="1"/>
</dbReference>
<dbReference type="InterPro" id="IPR036420">
    <property type="entry name" value="BRCT_dom_sf"/>
</dbReference>
<evidence type="ECO:0000256" key="8">
    <source>
        <dbReference type="SAM" id="MobiDB-lite"/>
    </source>
</evidence>
<dbReference type="PANTHER" id="PTHR23081">
    <property type="entry name" value="RNA POLYMERASE II CTD PHOSPHATASE"/>
    <property type="match status" value="1"/>
</dbReference>
<evidence type="ECO:0000259" key="10">
    <source>
        <dbReference type="PROSITE" id="PS50969"/>
    </source>
</evidence>
<dbReference type="NCBIfam" id="TIGR02250">
    <property type="entry name" value="FCP1_euk"/>
    <property type="match status" value="1"/>
</dbReference>
<dbReference type="PROSITE" id="PS50172">
    <property type="entry name" value="BRCT"/>
    <property type="match status" value="1"/>
</dbReference>
<feature type="compositionally biased region" description="Low complexity" evidence="8">
    <location>
        <begin position="16"/>
        <end position="25"/>
    </location>
</feature>
<feature type="domain" description="FCP1 homology" evidence="10">
    <location>
        <begin position="118"/>
        <end position="280"/>
    </location>
</feature>
<evidence type="ECO:0000256" key="7">
    <source>
        <dbReference type="SAM" id="Coils"/>
    </source>
</evidence>
<accession>A0AAD4MSF7</accession>
<feature type="compositionally biased region" description="Basic and acidic residues" evidence="8">
    <location>
        <begin position="279"/>
        <end position="288"/>
    </location>
</feature>
<evidence type="ECO:0000256" key="3">
    <source>
        <dbReference type="ARBA" id="ARBA00023242"/>
    </source>
</evidence>
<keyword evidence="7" id="KW-0175">Coiled coil</keyword>
<gene>
    <name evidence="11" type="ORF">DdX_14622</name>
</gene>
<dbReference type="Proteomes" id="UP001201812">
    <property type="component" value="Unassembled WGS sequence"/>
</dbReference>
<sequence length="717" mass="81941">MSEKRSNSTREEENAASDAQSNSAQLKDGDTEPEPKRERKIASDEIASAANNKACDHPLTIKDLCAICGRDLREKGGLPGQRVEAMSANVSMIHHVPELLVSNEIAKTIGQNDREALLKNRKLVLMVDLDQTLIHTSNRPPKPAERSSAIVGYRIYNSCYFTKIRPHTREFLERMNRLYEMHIVTFGQRLYAHKITGILDPEGRYFHHRILSRDELMSSIHKTRNIKALFPVGDELVVMIDDRPDVWQYSEALIRVKPYRYFVEIGDINAPPAAICTDAKDNGSKDDATQPECAADSESPTDPEKPLVSDEKNNKPVTTENVTSSKNLAEPPPSIVDNDDTLQHIERILTSIHTQFYQNYDEVNKYTKAGEVKTVKDVKLIIAGIRRQVLKDDNIVFTGLIPKEIDPKQHWLYRTCEQFGAKVETEISDLTSILVAGRSGTDKMRQAKKQNIPIVTQDWLYACFYHWQRADENDYLFLEEGLKMQQSPNSSGISKKSLTGMGAERLSQEPILTRDMLRRMSNELSEVARMSKEKMAKVDSVWMTSLAVSALLAGAFLVTFSSMGDAYPREILQEQNYPALEKLLNELQHNEKNLKSLEVDQSQLQAKISKSKVEMARRHNIVQSLEERQRLALEETNEEMRQKLQHLTEQAIYGDGNTVFQVEHLRDQNEALRQRNRQLQLKVRELLQRRAVYETPAVNPYLPYLYPNGIYEDVRYA</sequence>
<dbReference type="InterPro" id="IPR039189">
    <property type="entry name" value="Fcp1"/>
</dbReference>
<comment type="caution">
    <text evidence="11">The sequence shown here is derived from an EMBL/GenBank/DDBJ whole genome shotgun (WGS) entry which is preliminary data.</text>
</comment>
<comment type="catalytic activity">
    <reaction evidence="4 6">
        <text>O-phospho-L-seryl-[protein] + H2O = L-seryl-[protein] + phosphate</text>
        <dbReference type="Rhea" id="RHEA:20629"/>
        <dbReference type="Rhea" id="RHEA-COMP:9863"/>
        <dbReference type="Rhea" id="RHEA-COMP:11604"/>
        <dbReference type="ChEBI" id="CHEBI:15377"/>
        <dbReference type="ChEBI" id="CHEBI:29999"/>
        <dbReference type="ChEBI" id="CHEBI:43474"/>
        <dbReference type="ChEBI" id="CHEBI:83421"/>
        <dbReference type="EC" id="3.1.3.16"/>
    </reaction>
</comment>
<dbReference type="EC" id="3.1.3.16" evidence="6"/>
<dbReference type="AlphaFoldDB" id="A0AAD4MSF7"/>
<evidence type="ECO:0000256" key="6">
    <source>
        <dbReference type="RuleBase" id="RU366066"/>
    </source>
</evidence>
<evidence type="ECO:0000256" key="1">
    <source>
        <dbReference type="ARBA" id="ARBA00004123"/>
    </source>
</evidence>
<keyword evidence="3 6" id="KW-0539">Nucleus</keyword>
<feature type="region of interest" description="Disordered" evidence="8">
    <location>
        <begin position="279"/>
        <end position="337"/>
    </location>
</feature>
<dbReference type="InterPro" id="IPR036412">
    <property type="entry name" value="HAD-like_sf"/>
</dbReference>
<dbReference type="SMART" id="SM00577">
    <property type="entry name" value="CPDc"/>
    <property type="match status" value="1"/>
</dbReference>
<dbReference type="CDD" id="cd17729">
    <property type="entry name" value="BRCT_CTDP1"/>
    <property type="match status" value="1"/>
</dbReference>
<feature type="compositionally biased region" description="Basic and acidic residues" evidence="8">
    <location>
        <begin position="27"/>
        <end position="40"/>
    </location>
</feature>
<comment type="subcellular location">
    <subcellularLocation>
        <location evidence="1 6">Nucleus</location>
    </subcellularLocation>
</comment>